<dbReference type="RefSeq" id="XP_014151129.1">
    <property type="nucleotide sequence ID" value="XM_014295654.1"/>
</dbReference>
<feature type="compositionally biased region" description="Basic and acidic residues" evidence="1">
    <location>
        <begin position="87"/>
        <end position="100"/>
    </location>
</feature>
<feature type="compositionally biased region" description="Acidic residues" evidence="1">
    <location>
        <begin position="140"/>
        <end position="150"/>
    </location>
</feature>
<sequence>MPDVSLPYFVTKADNIDESDTREYQTDTDNVVGSTELPSSQTEKGELNAESVADKSADASTEIENATHQTPHASGDGQIVIDGQKATADRENVTDDKDSVTLKVTETSDDDKQESVGEGGDDHEESAEDDKEKDGKVRDEGDETADDNDEMQGRDEKVQDKDGKDPINDGKDTIVSQDRADYGDDTHDDKDAGDKEKEDSGGKAVDDSDKDENDDTAQTTIQGSDYKEMMDVYDIVVESDRDLTFEEAMRVRQSDRWDTLRSPQQKVVKKAYISSRQEEAKGSALKYSVLQSRDDVIGQSPVDPSQTRVVYANPDLGSELSKENGKYAACEQANMYIVVKDKNGDRVTDGSQSWTVDLRGPAILTPEVRYLENGVYQITFTPFTPGAHATINPNDLLETCTQRHLQRLAGYTYG</sequence>
<feature type="compositionally biased region" description="Acidic residues" evidence="1">
    <location>
        <begin position="119"/>
        <end position="129"/>
    </location>
</feature>
<dbReference type="SUPFAM" id="SSF81296">
    <property type="entry name" value="E set domains"/>
    <property type="match status" value="1"/>
</dbReference>
<dbReference type="EMBL" id="KQ242799">
    <property type="protein sequence ID" value="KNC77227.1"/>
    <property type="molecule type" value="Genomic_DNA"/>
</dbReference>
<dbReference type="Proteomes" id="UP000054560">
    <property type="component" value="Unassembled WGS sequence"/>
</dbReference>
<feature type="compositionally biased region" description="Polar residues" evidence="1">
    <location>
        <begin position="58"/>
        <end position="72"/>
    </location>
</feature>
<accession>A0A0L0FKC5</accession>
<proteinExistence type="predicted"/>
<protein>
    <submittedName>
        <fullName evidence="2">Uncharacterized protein</fullName>
    </submittedName>
</protein>
<reference evidence="2 3" key="1">
    <citation type="submission" date="2011-02" db="EMBL/GenBank/DDBJ databases">
        <title>The Genome Sequence of Sphaeroforma arctica JP610.</title>
        <authorList>
            <consortium name="The Broad Institute Genome Sequencing Platform"/>
            <person name="Russ C."/>
            <person name="Cuomo C."/>
            <person name="Young S.K."/>
            <person name="Zeng Q."/>
            <person name="Gargeya S."/>
            <person name="Alvarado L."/>
            <person name="Berlin A."/>
            <person name="Chapman S.B."/>
            <person name="Chen Z."/>
            <person name="Freedman E."/>
            <person name="Gellesch M."/>
            <person name="Goldberg J."/>
            <person name="Griggs A."/>
            <person name="Gujja S."/>
            <person name="Heilman E."/>
            <person name="Heiman D."/>
            <person name="Howarth C."/>
            <person name="Mehta T."/>
            <person name="Neiman D."/>
            <person name="Pearson M."/>
            <person name="Roberts A."/>
            <person name="Saif S."/>
            <person name="Shea T."/>
            <person name="Shenoy N."/>
            <person name="Sisk P."/>
            <person name="Stolte C."/>
            <person name="Sykes S."/>
            <person name="White J."/>
            <person name="Yandava C."/>
            <person name="Burger G."/>
            <person name="Gray M.W."/>
            <person name="Holland P.W.H."/>
            <person name="King N."/>
            <person name="Lang F.B.F."/>
            <person name="Roger A.J."/>
            <person name="Ruiz-Trillo I."/>
            <person name="Haas B."/>
            <person name="Nusbaum C."/>
            <person name="Birren B."/>
        </authorList>
    </citation>
    <scope>NUCLEOTIDE SEQUENCE [LARGE SCALE GENOMIC DNA]</scope>
    <source>
        <strain evidence="2 3">JP610</strain>
    </source>
</reference>
<evidence type="ECO:0000313" key="3">
    <source>
        <dbReference type="Proteomes" id="UP000054560"/>
    </source>
</evidence>
<dbReference type="AlphaFoldDB" id="A0A0L0FKC5"/>
<evidence type="ECO:0000313" key="2">
    <source>
        <dbReference type="EMBL" id="KNC77227.1"/>
    </source>
</evidence>
<keyword evidence="3" id="KW-1185">Reference proteome</keyword>
<feature type="compositionally biased region" description="Basic and acidic residues" evidence="1">
    <location>
        <begin position="130"/>
        <end position="139"/>
    </location>
</feature>
<evidence type="ECO:0000256" key="1">
    <source>
        <dbReference type="SAM" id="MobiDB-lite"/>
    </source>
</evidence>
<dbReference type="Gene3D" id="2.60.40.10">
    <property type="entry name" value="Immunoglobulins"/>
    <property type="match status" value="1"/>
</dbReference>
<dbReference type="GeneID" id="25910814"/>
<gene>
    <name evidence="2" type="ORF">SARC_10310</name>
</gene>
<feature type="region of interest" description="Disordered" evidence="1">
    <location>
        <begin position="1"/>
        <end position="224"/>
    </location>
</feature>
<feature type="compositionally biased region" description="Basic and acidic residues" evidence="1">
    <location>
        <begin position="43"/>
        <end position="57"/>
    </location>
</feature>
<feature type="compositionally biased region" description="Polar residues" evidence="1">
    <location>
        <begin position="27"/>
        <end position="42"/>
    </location>
</feature>
<dbReference type="InterPro" id="IPR014756">
    <property type="entry name" value="Ig_E-set"/>
</dbReference>
<organism evidence="2 3">
    <name type="scientific">Sphaeroforma arctica JP610</name>
    <dbReference type="NCBI Taxonomy" id="667725"/>
    <lineage>
        <taxon>Eukaryota</taxon>
        <taxon>Ichthyosporea</taxon>
        <taxon>Ichthyophonida</taxon>
        <taxon>Sphaeroforma</taxon>
    </lineage>
</organism>
<dbReference type="InterPro" id="IPR013783">
    <property type="entry name" value="Ig-like_fold"/>
</dbReference>
<name>A0A0L0FKC5_9EUKA</name>
<feature type="compositionally biased region" description="Basic and acidic residues" evidence="1">
    <location>
        <begin position="151"/>
        <end position="207"/>
    </location>
</feature>